<name>A0ABU8HIX3_9BACI</name>
<comment type="caution">
    <text evidence="1">The sequence shown here is derived from an EMBL/GenBank/DDBJ whole genome shotgun (WGS) entry which is preliminary data.</text>
</comment>
<dbReference type="EMBL" id="JBBAXC010000019">
    <property type="protein sequence ID" value="MEI5909073.1"/>
    <property type="molecule type" value="Genomic_DNA"/>
</dbReference>
<dbReference type="Proteomes" id="UP001312865">
    <property type="component" value="Unassembled WGS sequence"/>
</dbReference>
<sequence>MNTVKRAKSDDRERVERFLVQAGLNIEGIDDILDNFFLLENSQKSIVGTLGVEIKGNRGLLRSLAIAPSVPEEDLFTLFETARVDSRDRGLSTIFLATSKATSVALFQFLGFELLDASSFHTELHSFEYFHQIKNVDNCFLMKCKLA</sequence>
<proteinExistence type="predicted"/>
<evidence type="ECO:0000313" key="1">
    <source>
        <dbReference type="EMBL" id="MEI5909073.1"/>
    </source>
</evidence>
<keyword evidence="2" id="KW-1185">Reference proteome</keyword>
<organism evidence="1 2">
    <name type="scientific">Bacillus spongiae</name>
    <dbReference type="NCBI Taxonomy" id="2683610"/>
    <lineage>
        <taxon>Bacteria</taxon>
        <taxon>Bacillati</taxon>
        <taxon>Bacillota</taxon>
        <taxon>Bacilli</taxon>
        <taxon>Bacillales</taxon>
        <taxon>Bacillaceae</taxon>
        <taxon>Bacillus</taxon>
    </lineage>
</organism>
<evidence type="ECO:0008006" key="3">
    <source>
        <dbReference type="Google" id="ProtNLM"/>
    </source>
</evidence>
<evidence type="ECO:0000313" key="2">
    <source>
        <dbReference type="Proteomes" id="UP001312865"/>
    </source>
</evidence>
<accession>A0ABU8HIX3</accession>
<dbReference type="Gene3D" id="3.40.630.30">
    <property type="match status" value="1"/>
</dbReference>
<reference evidence="1 2" key="1">
    <citation type="journal article" date="2018" name="J. Microbiol.">
        <title>Bacillus spongiae sp. nov., isolated from sponge of Jeju Island.</title>
        <authorList>
            <person name="Lee G.E."/>
            <person name="Im W.T."/>
            <person name="Park J.S."/>
        </authorList>
    </citation>
    <scope>NUCLEOTIDE SEQUENCE [LARGE SCALE GENOMIC DNA]</scope>
    <source>
        <strain evidence="1 2">135PIL107-10</strain>
    </source>
</reference>
<protein>
    <recommendedName>
        <fullName evidence="3">N-acetyltransferase domain-containing protein</fullName>
    </recommendedName>
</protein>
<gene>
    <name evidence="1" type="ORF">WAK64_18645</name>
</gene>
<dbReference type="RefSeq" id="WP_336588517.1">
    <property type="nucleotide sequence ID" value="NZ_JBBAXC010000019.1"/>
</dbReference>